<dbReference type="EMBL" id="PYLP01000009">
    <property type="protein sequence ID" value="PST40053.1"/>
    <property type="molecule type" value="Genomic_DNA"/>
</dbReference>
<gene>
    <name evidence="2" type="ORF">C7U55_08295</name>
</gene>
<feature type="transmembrane region" description="Helical" evidence="1">
    <location>
        <begin position="69"/>
        <end position="88"/>
    </location>
</feature>
<name>A0A2T3FXT5_9FIRM</name>
<feature type="transmembrane region" description="Helical" evidence="1">
    <location>
        <begin position="108"/>
        <end position="129"/>
    </location>
</feature>
<dbReference type="Proteomes" id="UP000241201">
    <property type="component" value="Unassembled WGS sequence"/>
</dbReference>
<dbReference type="AlphaFoldDB" id="A0A2T3FXT5"/>
<dbReference type="RefSeq" id="WP_106988163.1">
    <property type="nucleotide sequence ID" value="NZ_DBGCOW010000029.1"/>
</dbReference>
<accession>A0A2T3FXT5</accession>
<keyword evidence="3" id="KW-1185">Reference proteome</keyword>
<comment type="caution">
    <text evidence="2">The sequence shown here is derived from an EMBL/GenBank/DDBJ whole genome shotgun (WGS) entry which is preliminary data.</text>
</comment>
<dbReference type="GeneID" id="77471088"/>
<sequence>MENIVKEIWDEVKMKGNIVQGIYAIEKVFLVFILSMFIMPTTIDIEKIDILRQFFSIFNYVNELKNTNLIVFGPTACLALYIVTRYVYLKIIKYFCYDGDELKQCIAIFITIENVIELIGTILMFLFLLEVTIQYYYTKTICVELFAILNYVGFIITILNDTLENYYRKIKNLIFK</sequence>
<reference evidence="3" key="1">
    <citation type="submission" date="2018-03" db="EMBL/GenBank/DDBJ databases">
        <title>Lachnoclostridium SNUG30370 gen.nov., sp.nov., isolated from human faeces.</title>
        <authorList>
            <person name="Seo B."/>
            <person name="Jeon K."/>
            <person name="Ko G."/>
        </authorList>
    </citation>
    <scope>NUCLEOTIDE SEQUENCE [LARGE SCALE GENOMIC DNA]</scope>
    <source>
        <strain evidence="3">SNUG30370</strain>
    </source>
</reference>
<keyword evidence="1" id="KW-1133">Transmembrane helix</keyword>
<evidence type="ECO:0000313" key="3">
    <source>
        <dbReference type="Proteomes" id="UP000241201"/>
    </source>
</evidence>
<evidence type="ECO:0000313" key="2">
    <source>
        <dbReference type="EMBL" id="PST40053.1"/>
    </source>
</evidence>
<feature type="transmembrane region" description="Helical" evidence="1">
    <location>
        <begin position="135"/>
        <end position="159"/>
    </location>
</feature>
<evidence type="ECO:0000256" key="1">
    <source>
        <dbReference type="SAM" id="Phobius"/>
    </source>
</evidence>
<organism evidence="2 3">
    <name type="scientific">Faecalibacillus faecis</name>
    <dbReference type="NCBI Taxonomy" id="1982628"/>
    <lineage>
        <taxon>Bacteria</taxon>
        <taxon>Bacillati</taxon>
        <taxon>Bacillota</taxon>
        <taxon>Erysipelotrichia</taxon>
        <taxon>Erysipelotrichales</taxon>
        <taxon>Coprobacillaceae</taxon>
        <taxon>Faecalibacillus</taxon>
    </lineage>
</organism>
<keyword evidence="1" id="KW-0472">Membrane</keyword>
<proteinExistence type="predicted"/>
<feature type="transmembrane region" description="Helical" evidence="1">
    <location>
        <begin position="21"/>
        <end position="39"/>
    </location>
</feature>
<keyword evidence="1" id="KW-0812">Transmembrane</keyword>
<protein>
    <submittedName>
        <fullName evidence="2">Uncharacterized protein</fullName>
    </submittedName>
</protein>